<keyword evidence="3" id="KW-1185">Reference proteome</keyword>
<evidence type="ECO:0000256" key="1">
    <source>
        <dbReference type="SAM" id="MobiDB-lite"/>
    </source>
</evidence>
<gene>
    <name evidence="2" type="ORF">GCM10011574_70710</name>
</gene>
<sequence length="163" mass="15922">MTTLLLALVTAVPEQEAFRPASDPAVTVKNTLPVVFATVPPAVQDEPEVREETRAAAVSDGATVGGRAAEASAGTSADTPAGASAGTSAGAERAEPPVEPAAAKCRSPAPGASSGFAVSIRATVQNFLTVRCSVAVSAASCTAGRGPAAADRVTVPVTVAAAP</sequence>
<feature type="compositionally biased region" description="Low complexity" evidence="1">
    <location>
        <begin position="71"/>
        <end position="91"/>
    </location>
</feature>
<name>A0A8H9H6P2_9ACTN</name>
<comment type="caution">
    <text evidence="2">The sequence shown here is derived from an EMBL/GenBank/DDBJ whole genome shotgun (WGS) entry which is preliminary data.</text>
</comment>
<organism evidence="2 3">
    <name type="scientific">Microbispora bryophytorum</name>
    <dbReference type="NCBI Taxonomy" id="1460882"/>
    <lineage>
        <taxon>Bacteria</taxon>
        <taxon>Bacillati</taxon>
        <taxon>Actinomycetota</taxon>
        <taxon>Actinomycetes</taxon>
        <taxon>Streptosporangiales</taxon>
        <taxon>Streptosporangiaceae</taxon>
        <taxon>Microbispora</taxon>
    </lineage>
</organism>
<evidence type="ECO:0000313" key="3">
    <source>
        <dbReference type="Proteomes" id="UP000653480"/>
    </source>
</evidence>
<accession>A0A8H9H6P2</accession>
<dbReference type="EMBL" id="BMMN01000026">
    <property type="protein sequence ID" value="GGO32026.1"/>
    <property type="molecule type" value="Genomic_DNA"/>
</dbReference>
<reference evidence="2" key="2">
    <citation type="submission" date="2020-09" db="EMBL/GenBank/DDBJ databases">
        <authorList>
            <person name="Sun Q."/>
            <person name="Zhou Y."/>
        </authorList>
    </citation>
    <scope>NUCLEOTIDE SEQUENCE</scope>
    <source>
        <strain evidence="2">CGMCC 4.7138</strain>
    </source>
</reference>
<reference evidence="2" key="1">
    <citation type="journal article" date="2014" name="Int. J. Syst. Evol. Microbiol.">
        <title>Complete genome sequence of Corynebacterium casei LMG S-19264T (=DSM 44701T), isolated from a smear-ripened cheese.</title>
        <authorList>
            <consortium name="US DOE Joint Genome Institute (JGI-PGF)"/>
            <person name="Walter F."/>
            <person name="Albersmeier A."/>
            <person name="Kalinowski J."/>
            <person name="Ruckert C."/>
        </authorList>
    </citation>
    <scope>NUCLEOTIDE SEQUENCE</scope>
    <source>
        <strain evidence="2">CGMCC 4.7138</strain>
    </source>
</reference>
<dbReference type="AlphaFoldDB" id="A0A8H9H6P2"/>
<evidence type="ECO:0000313" key="2">
    <source>
        <dbReference type="EMBL" id="GGO32026.1"/>
    </source>
</evidence>
<dbReference type="Proteomes" id="UP000653480">
    <property type="component" value="Unassembled WGS sequence"/>
</dbReference>
<feature type="region of interest" description="Disordered" evidence="1">
    <location>
        <begin position="55"/>
        <end position="111"/>
    </location>
</feature>
<protein>
    <submittedName>
        <fullName evidence="2">Uncharacterized protein</fullName>
    </submittedName>
</protein>
<proteinExistence type="predicted"/>